<proteinExistence type="predicted"/>
<organism evidence="2 3">
    <name type="scientific">Mycena rosella</name>
    <name type="common">Pink bonnet</name>
    <name type="synonym">Agaricus rosellus</name>
    <dbReference type="NCBI Taxonomy" id="1033263"/>
    <lineage>
        <taxon>Eukaryota</taxon>
        <taxon>Fungi</taxon>
        <taxon>Dikarya</taxon>
        <taxon>Basidiomycota</taxon>
        <taxon>Agaricomycotina</taxon>
        <taxon>Agaricomycetes</taxon>
        <taxon>Agaricomycetidae</taxon>
        <taxon>Agaricales</taxon>
        <taxon>Marasmiineae</taxon>
        <taxon>Mycenaceae</taxon>
        <taxon>Mycena</taxon>
    </lineage>
</organism>
<dbReference type="AlphaFoldDB" id="A0AAD7DEP4"/>
<protein>
    <recommendedName>
        <fullName evidence="1">ABM domain-containing protein</fullName>
    </recommendedName>
</protein>
<keyword evidence="3" id="KW-1185">Reference proteome</keyword>
<dbReference type="InterPro" id="IPR007138">
    <property type="entry name" value="ABM_dom"/>
</dbReference>
<dbReference type="EMBL" id="JARKIE010000072">
    <property type="protein sequence ID" value="KAJ7689387.1"/>
    <property type="molecule type" value="Genomic_DNA"/>
</dbReference>
<sequence>MTASSIIETVVLHLKPGVNLEDAAPESASPAVRAFARLTDTLKAQPGFIRQFWGHQIEDPRVFAWYIDWDSFEHVTAFTNSTHYTSFAAGMADVFDLAAAAPLTMFSRFTENAFAALTSPVTEVAFFTLPIASRAVAQPMIEHAKLGDHPVLTVGKSTGGAIAWVFAEKNTAGAVPAGASIALHGVFGYAAVADHYAWRATPEHAQVIAAQDAEPLHKLGLKDDIRMPGGNIFVPDSSMFHVKFRAS</sequence>
<comment type="caution">
    <text evidence="2">The sequence shown here is derived from an EMBL/GenBank/DDBJ whole genome shotgun (WGS) entry which is preliminary data.</text>
</comment>
<dbReference type="InterPro" id="IPR011008">
    <property type="entry name" value="Dimeric_a/b-barrel"/>
</dbReference>
<name>A0AAD7DEP4_MYCRO</name>
<dbReference type="Proteomes" id="UP001221757">
    <property type="component" value="Unassembled WGS sequence"/>
</dbReference>
<evidence type="ECO:0000259" key="1">
    <source>
        <dbReference type="Pfam" id="PF03992"/>
    </source>
</evidence>
<evidence type="ECO:0000313" key="2">
    <source>
        <dbReference type="EMBL" id="KAJ7689387.1"/>
    </source>
</evidence>
<dbReference type="SUPFAM" id="SSF54909">
    <property type="entry name" value="Dimeric alpha+beta barrel"/>
    <property type="match status" value="1"/>
</dbReference>
<gene>
    <name evidence="2" type="ORF">B0H17DRAFT_1202283</name>
</gene>
<dbReference type="Pfam" id="PF03992">
    <property type="entry name" value="ABM"/>
    <property type="match status" value="1"/>
</dbReference>
<evidence type="ECO:0000313" key="3">
    <source>
        <dbReference type="Proteomes" id="UP001221757"/>
    </source>
</evidence>
<reference evidence="2" key="1">
    <citation type="submission" date="2023-03" db="EMBL/GenBank/DDBJ databases">
        <title>Massive genome expansion in bonnet fungi (Mycena s.s.) driven by repeated elements and novel gene families across ecological guilds.</title>
        <authorList>
            <consortium name="Lawrence Berkeley National Laboratory"/>
            <person name="Harder C.B."/>
            <person name="Miyauchi S."/>
            <person name="Viragh M."/>
            <person name="Kuo A."/>
            <person name="Thoen E."/>
            <person name="Andreopoulos B."/>
            <person name="Lu D."/>
            <person name="Skrede I."/>
            <person name="Drula E."/>
            <person name="Henrissat B."/>
            <person name="Morin E."/>
            <person name="Kohler A."/>
            <person name="Barry K."/>
            <person name="LaButti K."/>
            <person name="Morin E."/>
            <person name="Salamov A."/>
            <person name="Lipzen A."/>
            <person name="Mereny Z."/>
            <person name="Hegedus B."/>
            <person name="Baldrian P."/>
            <person name="Stursova M."/>
            <person name="Weitz H."/>
            <person name="Taylor A."/>
            <person name="Grigoriev I.V."/>
            <person name="Nagy L.G."/>
            <person name="Martin F."/>
            <person name="Kauserud H."/>
        </authorList>
    </citation>
    <scope>NUCLEOTIDE SEQUENCE</scope>
    <source>
        <strain evidence="2">CBHHK067</strain>
    </source>
</reference>
<feature type="domain" description="ABM" evidence="1">
    <location>
        <begin position="23"/>
        <end position="89"/>
    </location>
</feature>
<accession>A0AAD7DEP4</accession>
<dbReference type="Gene3D" id="3.30.70.100">
    <property type="match status" value="1"/>
</dbReference>